<evidence type="ECO:0000256" key="1">
    <source>
        <dbReference type="SAM" id="MobiDB-lite"/>
    </source>
</evidence>
<gene>
    <name evidence="2" type="ORF">MNBD_PLANCTO02-78</name>
</gene>
<organism evidence="2">
    <name type="scientific">hydrothermal vent metagenome</name>
    <dbReference type="NCBI Taxonomy" id="652676"/>
    <lineage>
        <taxon>unclassified sequences</taxon>
        <taxon>metagenomes</taxon>
        <taxon>ecological metagenomes</taxon>
    </lineage>
</organism>
<sequence>NPGEQKLYSAAKYLEALLTTLLPSKDPYFSELKGEHQKEKKPTNSHLSKMPPEELKTAFTNQIQSAYHKFGWDENETKKKEPNK</sequence>
<feature type="non-terminal residue" evidence="2">
    <location>
        <position position="1"/>
    </location>
</feature>
<accession>A0A3B1E232</accession>
<feature type="region of interest" description="Disordered" evidence="1">
    <location>
        <begin position="31"/>
        <end position="51"/>
    </location>
</feature>
<dbReference type="AlphaFoldDB" id="A0A3B1E232"/>
<evidence type="ECO:0000313" key="2">
    <source>
        <dbReference type="EMBL" id="VAX39375.1"/>
    </source>
</evidence>
<name>A0A3B1E232_9ZZZZ</name>
<protein>
    <submittedName>
        <fullName evidence="2">Uncharacterized protein</fullName>
    </submittedName>
</protein>
<proteinExistence type="predicted"/>
<feature type="compositionally biased region" description="Basic and acidic residues" evidence="1">
    <location>
        <begin position="32"/>
        <end position="42"/>
    </location>
</feature>
<reference evidence="2" key="1">
    <citation type="submission" date="2018-06" db="EMBL/GenBank/DDBJ databases">
        <authorList>
            <person name="Zhirakovskaya E."/>
        </authorList>
    </citation>
    <scope>NUCLEOTIDE SEQUENCE</scope>
</reference>
<dbReference type="EMBL" id="UOGL01000326">
    <property type="protein sequence ID" value="VAX39375.1"/>
    <property type="molecule type" value="Genomic_DNA"/>
</dbReference>